<keyword evidence="5" id="KW-1185">Reference proteome</keyword>
<gene>
    <name evidence="3" type="ORF">GUITHDRAFT_104512</name>
</gene>
<evidence type="ECO:0000313" key="3">
    <source>
        <dbReference type="EMBL" id="EKX49550.1"/>
    </source>
</evidence>
<dbReference type="EMBL" id="JH992981">
    <property type="protein sequence ID" value="EKX49550.1"/>
    <property type="molecule type" value="Genomic_DNA"/>
</dbReference>
<dbReference type="KEGG" id="gtt:GUITHDRAFT_104512"/>
<dbReference type="Proteomes" id="UP000011087">
    <property type="component" value="Unassembled WGS sequence"/>
</dbReference>
<dbReference type="PaxDb" id="55529-EKX49550"/>
<reference evidence="5" key="2">
    <citation type="submission" date="2012-11" db="EMBL/GenBank/DDBJ databases">
        <authorList>
            <person name="Kuo A."/>
            <person name="Curtis B.A."/>
            <person name="Tanifuji G."/>
            <person name="Burki F."/>
            <person name="Gruber A."/>
            <person name="Irimia M."/>
            <person name="Maruyama S."/>
            <person name="Arias M.C."/>
            <person name="Ball S.G."/>
            <person name="Gile G.H."/>
            <person name="Hirakawa Y."/>
            <person name="Hopkins J.F."/>
            <person name="Rensing S.A."/>
            <person name="Schmutz J."/>
            <person name="Symeonidi A."/>
            <person name="Elias M."/>
            <person name="Eveleigh R.J."/>
            <person name="Herman E.K."/>
            <person name="Klute M.J."/>
            <person name="Nakayama T."/>
            <person name="Obornik M."/>
            <person name="Reyes-Prieto A."/>
            <person name="Armbrust E.V."/>
            <person name="Aves S.J."/>
            <person name="Beiko R.G."/>
            <person name="Coutinho P."/>
            <person name="Dacks J.B."/>
            <person name="Durnford D.G."/>
            <person name="Fast N.M."/>
            <person name="Green B.R."/>
            <person name="Grisdale C."/>
            <person name="Hempe F."/>
            <person name="Henrissat B."/>
            <person name="Hoppner M.P."/>
            <person name="Ishida K.-I."/>
            <person name="Kim E."/>
            <person name="Koreny L."/>
            <person name="Kroth P.G."/>
            <person name="Liu Y."/>
            <person name="Malik S.-B."/>
            <person name="Maier U.G."/>
            <person name="McRose D."/>
            <person name="Mock T."/>
            <person name="Neilson J.A."/>
            <person name="Onodera N.T."/>
            <person name="Poole A.M."/>
            <person name="Pritham E.J."/>
            <person name="Richards T.A."/>
            <person name="Rocap G."/>
            <person name="Roy S.W."/>
            <person name="Sarai C."/>
            <person name="Schaack S."/>
            <person name="Shirato S."/>
            <person name="Slamovits C.H."/>
            <person name="Spencer D.F."/>
            <person name="Suzuki S."/>
            <person name="Worden A.Z."/>
            <person name="Zauner S."/>
            <person name="Barry K."/>
            <person name="Bell C."/>
            <person name="Bharti A.K."/>
            <person name="Crow J.A."/>
            <person name="Grimwood J."/>
            <person name="Kramer R."/>
            <person name="Lindquist E."/>
            <person name="Lucas S."/>
            <person name="Salamov A."/>
            <person name="McFadden G.I."/>
            <person name="Lane C.E."/>
            <person name="Keeling P.J."/>
            <person name="Gray M.W."/>
            <person name="Grigoriev I.V."/>
            <person name="Archibald J.M."/>
        </authorList>
    </citation>
    <scope>NUCLEOTIDE SEQUENCE</scope>
    <source>
        <strain evidence="5">CCMP2712</strain>
    </source>
</reference>
<keyword evidence="2" id="KW-1133">Transmembrane helix</keyword>
<accession>L1JMX8</accession>
<evidence type="ECO:0000313" key="4">
    <source>
        <dbReference type="EnsemblProtists" id="EKX49550"/>
    </source>
</evidence>
<name>L1JMX8_GUITC</name>
<organism evidence="3">
    <name type="scientific">Guillardia theta (strain CCMP2712)</name>
    <name type="common">Cryptophyte</name>
    <dbReference type="NCBI Taxonomy" id="905079"/>
    <lineage>
        <taxon>Eukaryota</taxon>
        <taxon>Cryptophyceae</taxon>
        <taxon>Pyrenomonadales</taxon>
        <taxon>Geminigeraceae</taxon>
        <taxon>Guillardia</taxon>
    </lineage>
</organism>
<feature type="transmembrane region" description="Helical" evidence="2">
    <location>
        <begin position="87"/>
        <end position="108"/>
    </location>
</feature>
<feature type="region of interest" description="Disordered" evidence="1">
    <location>
        <begin position="1"/>
        <end position="20"/>
    </location>
</feature>
<feature type="transmembrane region" description="Helical" evidence="2">
    <location>
        <begin position="120"/>
        <end position="141"/>
    </location>
</feature>
<protein>
    <submittedName>
        <fullName evidence="3 4">Uncharacterized protein</fullName>
    </submittedName>
</protein>
<reference evidence="4" key="3">
    <citation type="submission" date="2015-06" db="UniProtKB">
        <authorList>
            <consortium name="EnsemblProtists"/>
        </authorList>
    </citation>
    <scope>IDENTIFICATION</scope>
</reference>
<dbReference type="EnsemblProtists" id="EKX49550">
    <property type="protein sequence ID" value="EKX49550"/>
    <property type="gene ID" value="GUITHDRAFT_104512"/>
</dbReference>
<evidence type="ECO:0000256" key="2">
    <source>
        <dbReference type="SAM" id="Phobius"/>
    </source>
</evidence>
<keyword evidence="2" id="KW-0472">Membrane</keyword>
<feature type="compositionally biased region" description="Basic and acidic residues" evidence="1">
    <location>
        <begin position="1"/>
        <end position="10"/>
    </location>
</feature>
<dbReference type="AlphaFoldDB" id="L1JMX8"/>
<proteinExistence type="predicted"/>
<dbReference type="GeneID" id="17306418"/>
<dbReference type="HOGENOM" id="CLU_1655504_0_0_1"/>
<evidence type="ECO:0000313" key="5">
    <source>
        <dbReference type="Proteomes" id="UP000011087"/>
    </source>
</evidence>
<reference evidence="3 5" key="1">
    <citation type="journal article" date="2012" name="Nature">
        <title>Algal genomes reveal evolutionary mosaicism and the fate of nucleomorphs.</title>
        <authorList>
            <consortium name="DOE Joint Genome Institute"/>
            <person name="Curtis B.A."/>
            <person name="Tanifuji G."/>
            <person name="Burki F."/>
            <person name="Gruber A."/>
            <person name="Irimia M."/>
            <person name="Maruyama S."/>
            <person name="Arias M.C."/>
            <person name="Ball S.G."/>
            <person name="Gile G.H."/>
            <person name="Hirakawa Y."/>
            <person name="Hopkins J.F."/>
            <person name="Kuo A."/>
            <person name="Rensing S.A."/>
            <person name="Schmutz J."/>
            <person name="Symeonidi A."/>
            <person name="Elias M."/>
            <person name="Eveleigh R.J."/>
            <person name="Herman E.K."/>
            <person name="Klute M.J."/>
            <person name="Nakayama T."/>
            <person name="Obornik M."/>
            <person name="Reyes-Prieto A."/>
            <person name="Armbrust E.V."/>
            <person name="Aves S.J."/>
            <person name="Beiko R.G."/>
            <person name="Coutinho P."/>
            <person name="Dacks J.B."/>
            <person name="Durnford D.G."/>
            <person name="Fast N.M."/>
            <person name="Green B.R."/>
            <person name="Grisdale C.J."/>
            <person name="Hempel F."/>
            <person name="Henrissat B."/>
            <person name="Hoppner M.P."/>
            <person name="Ishida K."/>
            <person name="Kim E."/>
            <person name="Koreny L."/>
            <person name="Kroth P.G."/>
            <person name="Liu Y."/>
            <person name="Malik S.B."/>
            <person name="Maier U.G."/>
            <person name="McRose D."/>
            <person name="Mock T."/>
            <person name="Neilson J.A."/>
            <person name="Onodera N.T."/>
            <person name="Poole A.M."/>
            <person name="Pritham E.J."/>
            <person name="Richards T.A."/>
            <person name="Rocap G."/>
            <person name="Roy S.W."/>
            <person name="Sarai C."/>
            <person name="Schaack S."/>
            <person name="Shirato S."/>
            <person name="Slamovits C.H."/>
            <person name="Spencer D.F."/>
            <person name="Suzuki S."/>
            <person name="Worden A.Z."/>
            <person name="Zauner S."/>
            <person name="Barry K."/>
            <person name="Bell C."/>
            <person name="Bharti A.K."/>
            <person name="Crow J.A."/>
            <person name="Grimwood J."/>
            <person name="Kramer R."/>
            <person name="Lindquist E."/>
            <person name="Lucas S."/>
            <person name="Salamov A."/>
            <person name="McFadden G.I."/>
            <person name="Lane C.E."/>
            <person name="Keeling P.J."/>
            <person name="Gray M.W."/>
            <person name="Grigoriev I.V."/>
            <person name="Archibald J.M."/>
        </authorList>
    </citation>
    <scope>NUCLEOTIDE SEQUENCE</scope>
    <source>
        <strain evidence="3 5">CCMP2712</strain>
    </source>
</reference>
<sequence>MSGDDARVADDIGAEPTVQGKENGMSEFIQQYYDDDAVDIIGRPLKQMMELRIKAQEDQDAAFQQGVGYPTKGVEVADDRASCYLKLFILGLIVSIVALGTCGILCIASNGEGPTCGSGLGAGIAMTVIAFVLAGRGAIFLRKYERIVKRSLRGPIYRST</sequence>
<dbReference type="RefSeq" id="XP_005836530.1">
    <property type="nucleotide sequence ID" value="XM_005836473.1"/>
</dbReference>
<evidence type="ECO:0000256" key="1">
    <source>
        <dbReference type="SAM" id="MobiDB-lite"/>
    </source>
</evidence>
<keyword evidence="2" id="KW-0812">Transmembrane</keyword>